<dbReference type="InterPro" id="IPR019734">
    <property type="entry name" value="TPR_rpt"/>
</dbReference>
<dbReference type="SUPFAM" id="SSF48452">
    <property type="entry name" value="TPR-like"/>
    <property type="match status" value="1"/>
</dbReference>
<reference evidence="3 4" key="3">
    <citation type="submission" date="2019-11" db="EMBL/GenBank/DDBJ databases">
        <title>A de novo genome assembly of a pear dwarfing rootstock.</title>
        <authorList>
            <person name="Wang F."/>
            <person name="Wang J."/>
            <person name="Li S."/>
            <person name="Zhang Y."/>
            <person name="Fang M."/>
            <person name="Ma L."/>
            <person name="Zhao Y."/>
            <person name="Jiang S."/>
        </authorList>
    </citation>
    <scope>NUCLEOTIDE SEQUENCE [LARGE SCALE GENOMIC DNA]</scope>
    <source>
        <strain evidence="3">S2</strain>
        <tissue evidence="3">Leaf</tissue>
    </source>
</reference>
<feature type="region of interest" description="Disordered" evidence="2">
    <location>
        <begin position="107"/>
        <end position="137"/>
    </location>
</feature>
<sequence>MNSSSTLASSSSSSFFQFKHLPTKPTQPYLLRFAPPNSHNSHNSHNVPALKVTASSSAPHHRTLLTGNSHSNQNPILQTLKRYAKAAILIGVTAAVFTTKSSTLLARAEPPPALTEEAPTQVTDDENNQSSSPLSDFLGSNSEAIDALKSLLQQKLENGEDDEALKILQRLVAAQPSATEWKFMMARVLSEMGENEGARQVFEEILASNPLSFEALFENALLMDRCGEGEAVIKRLEDSLQVAEEENKAKEARDVKLIMAQVQFLQKNVEDALNSYNELVKEDPKDFRPYFCRGMIYSLLDRNAEATEQFEKYRQLSPKKFEVDGYLRKPLSRVKVFGSDEN</sequence>
<comment type="caution">
    <text evidence="3">The sequence shown here is derived from an EMBL/GenBank/DDBJ whole genome shotgun (WGS) entry which is preliminary data.</text>
</comment>
<dbReference type="InterPro" id="IPR011990">
    <property type="entry name" value="TPR-like_helical_dom_sf"/>
</dbReference>
<accession>A0A5N5HCN3</accession>
<reference evidence="4" key="2">
    <citation type="submission" date="2019-10" db="EMBL/GenBank/DDBJ databases">
        <title>A de novo genome assembly of a pear dwarfing rootstock.</title>
        <authorList>
            <person name="Wang F."/>
            <person name="Wang J."/>
            <person name="Li S."/>
            <person name="Zhang Y."/>
            <person name="Fang M."/>
            <person name="Ma L."/>
            <person name="Zhao Y."/>
            <person name="Jiang S."/>
        </authorList>
    </citation>
    <scope>NUCLEOTIDE SEQUENCE [LARGE SCALE GENOMIC DNA]</scope>
</reference>
<keyword evidence="3" id="KW-0472">Membrane</keyword>
<protein>
    <submittedName>
        <fullName evidence="3">Transmembrane and TPR repeat-containing protein 1-like</fullName>
    </submittedName>
</protein>
<dbReference type="OrthoDB" id="1856606at2759"/>
<keyword evidence="1" id="KW-0175">Coiled coil</keyword>
<evidence type="ECO:0000313" key="4">
    <source>
        <dbReference type="Proteomes" id="UP000327157"/>
    </source>
</evidence>
<dbReference type="PANTHER" id="PTHR36350:SF3">
    <property type="entry name" value="TRANSMEMBRANE PROTEIN"/>
    <property type="match status" value="1"/>
</dbReference>
<reference evidence="3 4" key="1">
    <citation type="submission" date="2019-09" db="EMBL/GenBank/DDBJ databases">
        <authorList>
            <person name="Ou C."/>
        </authorList>
    </citation>
    <scope>NUCLEOTIDE SEQUENCE [LARGE SCALE GENOMIC DNA]</scope>
    <source>
        <strain evidence="3">S2</strain>
        <tissue evidence="3">Leaf</tissue>
    </source>
</reference>
<proteinExistence type="predicted"/>
<keyword evidence="4" id="KW-1185">Reference proteome</keyword>
<name>A0A5N5HCN3_9ROSA</name>
<evidence type="ECO:0000256" key="1">
    <source>
        <dbReference type="SAM" id="Coils"/>
    </source>
</evidence>
<feature type="coiled-coil region" evidence="1">
    <location>
        <begin position="226"/>
        <end position="282"/>
    </location>
</feature>
<gene>
    <name evidence="3" type="ORF">D8674_015611</name>
</gene>
<dbReference type="Gene3D" id="1.25.40.10">
    <property type="entry name" value="Tetratricopeptide repeat domain"/>
    <property type="match status" value="2"/>
</dbReference>
<evidence type="ECO:0000256" key="2">
    <source>
        <dbReference type="SAM" id="MobiDB-lite"/>
    </source>
</evidence>
<dbReference type="Pfam" id="PF13174">
    <property type="entry name" value="TPR_6"/>
    <property type="match status" value="1"/>
</dbReference>
<feature type="compositionally biased region" description="Low complexity" evidence="2">
    <location>
        <begin position="107"/>
        <end position="120"/>
    </location>
</feature>
<feature type="compositionally biased region" description="Polar residues" evidence="2">
    <location>
        <begin position="128"/>
        <end position="137"/>
    </location>
</feature>
<organism evidence="3 4">
    <name type="scientific">Pyrus ussuriensis x Pyrus communis</name>
    <dbReference type="NCBI Taxonomy" id="2448454"/>
    <lineage>
        <taxon>Eukaryota</taxon>
        <taxon>Viridiplantae</taxon>
        <taxon>Streptophyta</taxon>
        <taxon>Embryophyta</taxon>
        <taxon>Tracheophyta</taxon>
        <taxon>Spermatophyta</taxon>
        <taxon>Magnoliopsida</taxon>
        <taxon>eudicotyledons</taxon>
        <taxon>Gunneridae</taxon>
        <taxon>Pentapetalae</taxon>
        <taxon>rosids</taxon>
        <taxon>fabids</taxon>
        <taxon>Rosales</taxon>
        <taxon>Rosaceae</taxon>
        <taxon>Amygdaloideae</taxon>
        <taxon>Maleae</taxon>
        <taxon>Pyrus</taxon>
    </lineage>
</organism>
<dbReference type="SMART" id="SM00028">
    <property type="entry name" value="TPR"/>
    <property type="match status" value="4"/>
</dbReference>
<dbReference type="Pfam" id="PF14559">
    <property type="entry name" value="TPR_19"/>
    <property type="match status" value="1"/>
</dbReference>
<keyword evidence="3" id="KW-0812">Transmembrane</keyword>
<dbReference type="EMBL" id="SMOL01000160">
    <property type="protein sequence ID" value="KAB2623951.1"/>
    <property type="molecule type" value="Genomic_DNA"/>
</dbReference>
<evidence type="ECO:0000313" key="3">
    <source>
        <dbReference type="EMBL" id="KAB2623951.1"/>
    </source>
</evidence>
<dbReference type="PANTHER" id="PTHR36350">
    <property type="entry name" value="TRANSMEMBRANE PROTEIN"/>
    <property type="match status" value="1"/>
</dbReference>
<dbReference type="Proteomes" id="UP000327157">
    <property type="component" value="Chromosome 16"/>
</dbReference>
<dbReference type="AlphaFoldDB" id="A0A5N5HCN3"/>